<reference evidence="3" key="1">
    <citation type="journal article" date="2017" name="Nat. Commun.">
        <title>The North American bullfrog draft genome provides insight into hormonal regulation of long noncoding RNA.</title>
        <authorList>
            <person name="Hammond S.A."/>
            <person name="Warren R.L."/>
            <person name="Vandervalk B.P."/>
            <person name="Kucuk E."/>
            <person name="Khan H."/>
            <person name="Gibb E.A."/>
            <person name="Pandoh P."/>
            <person name="Kirk H."/>
            <person name="Zhao Y."/>
            <person name="Jones M."/>
            <person name="Mungall A.J."/>
            <person name="Coope R."/>
            <person name="Pleasance S."/>
            <person name="Moore R.A."/>
            <person name="Holt R.A."/>
            <person name="Round J.M."/>
            <person name="Ohora S."/>
            <person name="Walle B.V."/>
            <person name="Veldhoen N."/>
            <person name="Helbing C.C."/>
            <person name="Birol I."/>
        </authorList>
    </citation>
    <scope>NUCLEOTIDE SEQUENCE [LARGE SCALE GENOMIC DNA]</scope>
</reference>
<feature type="chain" id="PRO_5013580694" evidence="1">
    <location>
        <begin position="23"/>
        <end position="56"/>
    </location>
</feature>
<evidence type="ECO:0000313" key="3">
    <source>
        <dbReference type="Proteomes" id="UP000228934"/>
    </source>
</evidence>
<accession>A0A2G9Q575</accession>
<feature type="signal peptide" evidence="1">
    <location>
        <begin position="1"/>
        <end position="22"/>
    </location>
</feature>
<dbReference type="Proteomes" id="UP000228934">
    <property type="component" value="Unassembled WGS sequence"/>
</dbReference>
<dbReference type="AlphaFoldDB" id="A0A2G9Q575"/>
<keyword evidence="3" id="KW-1185">Reference proteome</keyword>
<sequence length="56" mass="6536">MFFISLSSLFFLKFFTFKKINSNNLQMHTVCHHVLSSIRGYQCTYFVFATPSSSKC</sequence>
<keyword evidence="1" id="KW-0732">Signal</keyword>
<evidence type="ECO:0000256" key="1">
    <source>
        <dbReference type="SAM" id="SignalP"/>
    </source>
</evidence>
<gene>
    <name evidence="2" type="ORF">AB205_0171580</name>
</gene>
<protein>
    <submittedName>
        <fullName evidence="2">Uncharacterized protein</fullName>
    </submittedName>
</protein>
<dbReference type="EMBL" id="KZ368948">
    <property type="protein sequence ID" value="PIO10734.1"/>
    <property type="molecule type" value="Genomic_DNA"/>
</dbReference>
<proteinExistence type="predicted"/>
<name>A0A2G9Q575_AQUCT</name>
<evidence type="ECO:0000313" key="2">
    <source>
        <dbReference type="EMBL" id="PIO10734.1"/>
    </source>
</evidence>
<organism evidence="2 3">
    <name type="scientific">Aquarana catesbeiana</name>
    <name type="common">American bullfrog</name>
    <name type="synonym">Rana catesbeiana</name>
    <dbReference type="NCBI Taxonomy" id="8400"/>
    <lineage>
        <taxon>Eukaryota</taxon>
        <taxon>Metazoa</taxon>
        <taxon>Chordata</taxon>
        <taxon>Craniata</taxon>
        <taxon>Vertebrata</taxon>
        <taxon>Euteleostomi</taxon>
        <taxon>Amphibia</taxon>
        <taxon>Batrachia</taxon>
        <taxon>Anura</taxon>
        <taxon>Neobatrachia</taxon>
        <taxon>Ranoidea</taxon>
        <taxon>Ranidae</taxon>
        <taxon>Aquarana</taxon>
    </lineage>
</organism>